<comment type="subcellular location">
    <subcellularLocation>
        <location evidence="1">Host cytoplasm</location>
    </subcellularLocation>
    <subcellularLocation>
        <location evidence="3">Host membrane</location>
    </subcellularLocation>
    <subcellularLocation>
        <location evidence="2">Virion</location>
    </subcellularLocation>
</comment>
<dbReference type="GO" id="GO:0005524">
    <property type="term" value="F:ATP binding"/>
    <property type="evidence" value="ECO:0007669"/>
    <property type="project" value="UniProtKB-KW"/>
</dbReference>
<evidence type="ECO:0000256" key="16">
    <source>
        <dbReference type="ARBA" id="ARBA00022870"/>
    </source>
</evidence>
<evidence type="ECO:0000256" key="7">
    <source>
        <dbReference type="ARBA" id="ARBA00022670"/>
    </source>
</evidence>
<dbReference type="Gene3D" id="3.30.70.270">
    <property type="match status" value="1"/>
</dbReference>
<dbReference type="GO" id="GO:0044423">
    <property type="term" value="C:virion component"/>
    <property type="evidence" value="ECO:0007669"/>
    <property type="project" value="UniProtKB-KW"/>
</dbReference>
<evidence type="ECO:0000259" key="20">
    <source>
        <dbReference type="PROSITE" id="PS50507"/>
    </source>
</evidence>
<dbReference type="GO" id="GO:0004197">
    <property type="term" value="F:cysteine-type endopeptidase activity"/>
    <property type="evidence" value="ECO:0007669"/>
    <property type="project" value="InterPro"/>
</dbReference>
<dbReference type="InterPro" id="IPR000605">
    <property type="entry name" value="Helicase_SF3_ssDNA/RNA_vir"/>
</dbReference>
<dbReference type="GO" id="GO:0033644">
    <property type="term" value="C:host cell membrane"/>
    <property type="evidence" value="ECO:0007669"/>
    <property type="project" value="UniProtKB-SubCell"/>
</dbReference>
<evidence type="ECO:0000256" key="10">
    <source>
        <dbReference type="ARBA" id="ARBA00022741"/>
    </source>
</evidence>
<dbReference type="Pfam" id="PF00548">
    <property type="entry name" value="Peptidase_C3"/>
    <property type="match status" value="1"/>
</dbReference>
<dbReference type="SUPFAM" id="SSF88633">
    <property type="entry name" value="Positive stranded ssRNA viruses"/>
    <property type="match status" value="3"/>
</dbReference>
<dbReference type="InterPro" id="IPR000199">
    <property type="entry name" value="Peptidase_C3A/C3B_picornavir"/>
</dbReference>
<keyword evidence="11" id="KW-0378">Hydrolase</keyword>
<evidence type="ECO:0000256" key="2">
    <source>
        <dbReference type="ARBA" id="ARBA00004328"/>
    </source>
</evidence>
<dbReference type="GO" id="GO:0006351">
    <property type="term" value="P:DNA-templated transcription"/>
    <property type="evidence" value="ECO:0007669"/>
    <property type="project" value="InterPro"/>
</dbReference>
<keyword evidence="4" id="KW-0696">RNA-directed RNA polymerase</keyword>
<dbReference type="InterPro" id="IPR009003">
    <property type="entry name" value="Peptidase_S1_PA"/>
</dbReference>
<evidence type="ECO:0000259" key="21">
    <source>
        <dbReference type="PROSITE" id="PS51218"/>
    </source>
</evidence>
<keyword evidence="18" id="KW-0472">Membrane</keyword>
<dbReference type="InterPro" id="IPR014759">
    <property type="entry name" value="Helicase_SF3_ssRNA_vir"/>
</dbReference>
<feature type="domain" description="Peptidase C3" evidence="22">
    <location>
        <begin position="2228"/>
        <end position="2430"/>
    </location>
</feature>
<dbReference type="PROSITE" id="PS51874">
    <property type="entry name" value="PCV_3C_PRO"/>
    <property type="match status" value="1"/>
</dbReference>
<keyword evidence="5" id="KW-0191">Covalent protein-RNA linkage</keyword>
<keyword evidence="15" id="KW-0946">Virion</keyword>
<keyword evidence="8" id="KW-0808">Transferase</keyword>
<dbReference type="EMBL" id="MT224139">
    <property type="protein sequence ID" value="QQP18738.1"/>
    <property type="molecule type" value="Genomic_RNA"/>
</dbReference>
<evidence type="ECO:0000256" key="14">
    <source>
        <dbReference type="ARBA" id="ARBA00022840"/>
    </source>
</evidence>
<dbReference type="PROSITE" id="PS50507">
    <property type="entry name" value="RDRP_SSRNA_POS"/>
    <property type="match status" value="1"/>
</dbReference>
<dbReference type="GO" id="GO:0003723">
    <property type="term" value="F:RNA binding"/>
    <property type="evidence" value="ECO:0007669"/>
    <property type="project" value="InterPro"/>
</dbReference>
<dbReference type="Pfam" id="PF00910">
    <property type="entry name" value="RNA_helicase"/>
    <property type="match status" value="1"/>
</dbReference>
<evidence type="ECO:0000256" key="8">
    <source>
        <dbReference type="ARBA" id="ARBA00022679"/>
    </source>
</evidence>
<organism evidence="23">
    <name type="scientific">Soybean thrips iflavirus 5</name>
    <dbReference type="NCBI Taxonomy" id="2802224"/>
    <lineage>
        <taxon>Viruses</taxon>
        <taxon>Riboviria</taxon>
        <taxon>Orthornavirae</taxon>
        <taxon>Pisuviricota</taxon>
        <taxon>Pisoniviricetes</taxon>
        <taxon>Picornavirales</taxon>
        <taxon>Iflaviridae</taxon>
        <taxon>Iflavirus</taxon>
    </lineage>
</organism>
<dbReference type="InterPro" id="IPR044067">
    <property type="entry name" value="PCV_3C_PRO"/>
</dbReference>
<keyword evidence="13" id="KW-0788">Thiol protease</keyword>
<keyword evidence="10" id="KW-0547">Nucleotide-binding</keyword>
<keyword evidence="19" id="KW-1035">Host cytoplasm</keyword>
<keyword evidence="12" id="KW-0347">Helicase</keyword>
<keyword evidence="9" id="KW-0548">Nucleotidyltransferase</keyword>
<evidence type="ECO:0000256" key="3">
    <source>
        <dbReference type="ARBA" id="ARBA00004551"/>
    </source>
</evidence>
<keyword evidence="6" id="KW-0597">Phosphoprotein</keyword>
<dbReference type="GO" id="GO:0003968">
    <property type="term" value="F:RNA-directed RNA polymerase activity"/>
    <property type="evidence" value="ECO:0007669"/>
    <property type="project" value="UniProtKB-KW"/>
</dbReference>
<dbReference type="GO" id="GO:0006508">
    <property type="term" value="P:proteolysis"/>
    <property type="evidence" value="ECO:0007669"/>
    <property type="project" value="UniProtKB-KW"/>
</dbReference>
<sequence>MDSRSKSWPPAIDELVKAIKLAAKDHTTSRPYTIALSNWLNSLDKYFLRKEERKTVGGKSTFHFRYELRVTLLPKDGEGILIDMIEDAEGLQKIMIEENIYENFCLRLLRPYNLIGKTQMDTDGQEVVDKESNVILQVDDQADLEKVVEVSSEEINKALSSTEKPYDMIGDGYSMMNRWYPLQQVVINTESTDLFNLKFPEALYKDSTSVNLLPLRGFIYGDLDVEVKLVVNAAPFHAGRIIMGIFYCAQGYNSKFQYASGINVVNPFNYDYFDEEKDTLITTYQGMVQRPHVLLDMAESTTASMIIKYNYNKPYVRLLDYADNKEVNPGIMGGRFVNLKATMISKLQTGQDQPKSVNCSLFYRFIKARLTAMTRQHELVASTQMDVISAITGGLTLANEIVGTGVAVIDSIERQLTRKGKRTTNRDKPSMQFSTIPMIPRFRNHFPNGVGIADTTVMGIDAKSLTTHYEDTGDSPKSYNELARMPGILTVTKWDISQTAGVEIFSEKVVPYDQFVEAQYNMLGSTNLVIPSPVPLHVASNGFMYWSGTIIYEFDFVKTPFHKGLVMISINFGKKSANIGSNYEKIVDIQQTNRVKITVPYIYDVIARRTNNCSTLMAWTQPAQWHPDALPTYTQTTITLTVMNPLINVDTVANNIGVVIWKYGGKDFTLNTPCQVNNIVTYTKEKSSLETPNFPVMTTSRYDTATTYLDNLPHISAVRSKRSTTNQGQTQGDIDDFVPGIIDDSRFHTGDDTNFKNLLRVPIKIISNEKIDPNHCLCLPVTPLSIELIRWYLKPRLSMTHQSQIVRMFRMWRGTLRYTIVVNNLQHAYITYLPADGTWKKFSRDKHFAERIPGTSGQTYNPLAPAQVVKCFYDDQTTDLAGTGNFTTMILPSVNPSEQIEIPWNLPVNWALMNQGDLISQQAYRDISNCPNGHVCIYGDQVLKVSVFLSVGDDFEMGAFCGLTDNIVISKGIRMDDCRLKTQMDFQFKEIPSDGYFSEYYTCEEENDNMVRRAMKLIKKKQRLIKPLVYGATVLMPYPIDKLVQGLLLAHTLDNVENRIVDCATVITGNEVKEILTNTSYITSDIKSITNKSSNILNTINLQDANEVLSGCKKITHGVSDIVGRVQGYQISTELYSWLTTTFAGLGRHTFSFIENIFYKIMHNLEELDFKSSIKWILESLTHLGFASSCYIKRKLGAFYDILLRIFNKLNPLGKTQILISQNELDIDLFNTCDVQNLVGLIMGGLISVYGVSAGTNWQHTFKKDQIKWTNDLLSFKTISGVNSCITFVKNIYSTMMKMMIKVLGINNEEIIIREALSNSSSIVSQFCTNAQEYLNDFNNEVMGDPIQKSKFWITICNAYQIQASLCKIKGDSTTVVLKTLCRDVIRKSNESMSLFKASCVRYEPFVICLEGASGIGKSFLTTRLSVDILNNLGLKMPTIDFRYNVSAGVDYWNLYNGQPIIVYDDWCNMVDTQSIRKEISELYQLKTSNVMNAPKAELSEKKTVVNPFGVLLATNNPFPNTNTLIDHTPLYRRRDVLVKVQLKQGVDRSNPDSYKNFQHLEFAFYDNSYTDQRNFTFMNFENFRAEITRRHTIYHQCEASNVKSRIAILSEALHEQALVHKDIEDPFTLQARSLYETDLKAEKLGKVNSLPSEVLNFQVMQLIDLIEENFKIVGTENNKFIIRDSTKSKHMVQGGLTQGFGDTFNTYFISPIIKTYNTLYSYLTKWLHLGYYCSSCSRSAINTGVCLTCKQCDKYYCGWCYRANDAKCRECSGEMESYSPPFFDMIIAFVCQAANNTIFPTDWKSTFCAKLIGFLLEVDTSTPLLMIGFMLKALVNLKDPLKSGPIPVKQYGLTQIGYDDIPGMPSNCRITSSEKNGECLAYSIWKGLEVLASFHDSFSTFKKKITATNPTSKDGWYETETHAVKAAELYSITIHLIEKLKVDGEFIWSHSLITKNGVKQVEFMEEDWRKNYVHVVNFGEQHFQPILMDKIDHHSIEELNANIIDNCIELVKEEKVPVSKFELSKPATWWYAHKIHTVGNELHCNHIDFTNIPGGDIIVSKDYLTYKDKNYSFTRCNPECILTEQSLQAIVEKCFYANELNMKEKVRLIRCGLADANDDDIPEIFRSPWMQEYFDNLKSEIVDDSKWFEPLISKVLSTSFMGGIALAIYYFFKSATNLLGNISSSILKFFFGNTQSEDARNGGSGGPKLQRLRKTALRRDKTQANVPNSEHYNNIKSKIIQNYVIFKTDKIRKMIGIGIYGSTVVIPKHYIAPLQKANKIELQFYQAKHETMVLNPANLRIKYFVDKDCALVTVSKAIYFTDIRKFFMPQDEYENYQALKSEILVPKDSTINEHNIRIRAILEDYEAYDDYTSVLFKTKGALEYDFEQRGACGSLILTQNKNHPIVGIHVAGHEGLNRGVGARLCREELGNEVCLDFPDLPYELTEEGILDFGDDVNVEYLGRVSQEMTPFLPNKSNIEKSLIDSHFETPNKVQPAILSAKDPRYLYKETSPLVYGVKKHGKPTFDFDSSFVEKAFNHLKTILLSPKWSFPHTVKIYDLKTAALGLKECSDYYDWLPDSTSAGWPYNTYHSEGEPLKTKKKYWMQYIRDDQGRPTDVVFDPLILEHIDRDMKCRKNNELAPIVFQDVLKDEKRLVEKLLKPGGTRVFSMSPINASLVLRQYSLDLTSYLRENRIRNWIGIGINPDGPEWGKLVTTLKTKGNNIFTIDYSNFGPGLNIEVASFFKDLMKSFYNKYQALEEGDENVIDSLIYELMYSVHLAGGTLYRTKSGSPSGAAITCEINSFTHLMYVLICWQIIGKVLFLMGGESSSFNDSLFRKQYDNLFQYFKSLNIDPTLYDDMDGNFETFQENVIGLVYGDDGIFSVKDAFKDIFNAKTIAMVLENHGICATDATKSSTIKAYGPLEEASFLKRSFTPHPIHRSEWLAPILDTSIEECARWIQRGQASDLMTMENAKASLLLAYGQGPKYYKYWSNLLNKYLTEEDLDSIHLTWENIDQMFYPTYYNQFNSKDNDILEISKRILTIS</sequence>
<dbReference type="Pfam" id="PF00680">
    <property type="entry name" value="RdRP_1"/>
    <property type="match status" value="1"/>
</dbReference>
<keyword evidence="16" id="KW-1043">Host membrane</keyword>
<evidence type="ECO:0000256" key="9">
    <source>
        <dbReference type="ARBA" id="ARBA00022695"/>
    </source>
</evidence>
<name>A0A7T8G225_9VIRU</name>
<feature type="domain" description="SF3 helicase" evidence="21">
    <location>
        <begin position="1385"/>
        <end position="1554"/>
    </location>
</feature>
<evidence type="ECO:0000256" key="13">
    <source>
        <dbReference type="ARBA" id="ARBA00022807"/>
    </source>
</evidence>
<evidence type="ECO:0000313" key="23">
    <source>
        <dbReference type="EMBL" id="QQP18738.1"/>
    </source>
</evidence>
<evidence type="ECO:0000256" key="1">
    <source>
        <dbReference type="ARBA" id="ARBA00004192"/>
    </source>
</evidence>
<keyword evidence="14" id="KW-0067">ATP-binding</keyword>
<dbReference type="SUPFAM" id="SSF50494">
    <property type="entry name" value="Trypsin-like serine proteases"/>
    <property type="match status" value="1"/>
</dbReference>
<evidence type="ECO:0000256" key="19">
    <source>
        <dbReference type="ARBA" id="ARBA00023200"/>
    </source>
</evidence>
<dbReference type="Gene3D" id="2.60.120.20">
    <property type="match status" value="3"/>
</dbReference>
<evidence type="ECO:0000256" key="17">
    <source>
        <dbReference type="ARBA" id="ARBA00022953"/>
    </source>
</evidence>
<evidence type="ECO:0000256" key="11">
    <source>
        <dbReference type="ARBA" id="ARBA00022801"/>
    </source>
</evidence>
<dbReference type="GO" id="GO:0039694">
    <property type="term" value="P:viral RNA genome replication"/>
    <property type="evidence" value="ECO:0007669"/>
    <property type="project" value="InterPro"/>
</dbReference>
<feature type="domain" description="RdRp catalytic" evidence="20">
    <location>
        <begin position="2722"/>
        <end position="2892"/>
    </location>
</feature>
<dbReference type="CDD" id="cd23169">
    <property type="entry name" value="ps-ssRNAv-Picornavirales"/>
    <property type="match status" value="1"/>
</dbReference>
<dbReference type="InterPro" id="IPR043128">
    <property type="entry name" value="Rev_trsase/Diguanyl_cyclase"/>
</dbReference>
<evidence type="ECO:0000256" key="5">
    <source>
        <dbReference type="ARBA" id="ARBA00022520"/>
    </source>
</evidence>
<evidence type="ECO:0000256" key="12">
    <source>
        <dbReference type="ARBA" id="ARBA00022806"/>
    </source>
</evidence>
<dbReference type="GO" id="GO:0003724">
    <property type="term" value="F:RNA helicase activity"/>
    <property type="evidence" value="ECO:0007669"/>
    <property type="project" value="InterPro"/>
</dbReference>
<evidence type="ECO:0000256" key="18">
    <source>
        <dbReference type="ARBA" id="ARBA00023136"/>
    </source>
</evidence>
<evidence type="ECO:0000256" key="15">
    <source>
        <dbReference type="ARBA" id="ARBA00022844"/>
    </source>
</evidence>
<dbReference type="InterPro" id="IPR001205">
    <property type="entry name" value="RNA-dir_pol_C"/>
</dbReference>
<keyword evidence="7" id="KW-0645">Protease</keyword>
<dbReference type="InterPro" id="IPR043504">
    <property type="entry name" value="Peptidase_S1_PA_chymotrypsin"/>
</dbReference>
<dbReference type="InterPro" id="IPR029053">
    <property type="entry name" value="Viral_coat"/>
</dbReference>
<dbReference type="InterPro" id="IPR007094">
    <property type="entry name" value="RNA-dir_pol_PSvirus"/>
</dbReference>
<protein>
    <submittedName>
        <fullName evidence="23">Polyprotein</fullName>
    </submittedName>
</protein>
<dbReference type="SUPFAM" id="SSF56672">
    <property type="entry name" value="DNA/RNA polymerases"/>
    <property type="match status" value="1"/>
</dbReference>
<reference evidence="23" key="1">
    <citation type="journal article" date="2020" name="Viruses">
        <title>Soybean Thrips (Thysanoptera: Thripidae) Harbor Highly Diverse Populations of Arthropod, Fungal and Plant Viruses.</title>
        <authorList>
            <person name="Thekke-Veetil T."/>
            <person name="Lagos-Kutz D."/>
            <person name="McCoppin N.K."/>
            <person name="Hartman G.L."/>
            <person name="Ju H.K."/>
            <person name="Lim H.S."/>
            <person name="Domier L.L."/>
        </authorList>
    </citation>
    <scope>NUCLEOTIDE SEQUENCE</scope>
    <source>
        <strain evidence="23">STN1</strain>
    </source>
</reference>
<proteinExistence type="predicted"/>
<evidence type="ECO:0000256" key="4">
    <source>
        <dbReference type="ARBA" id="ARBA00022484"/>
    </source>
</evidence>
<dbReference type="PROSITE" id="PS51218">
    <property type="entry name" value="SF3_HELICASE_2"/>
    <property type="match status" value="1"/>
</dbReference>
<evidence type="ECO:0000256" key="6">
    <source>
        <dbReference type="ARBA" id="ARBA00022553"/>
    </source>
</evidence>
<evidence type="ECO:0000259" key="22">
    <source>
        <dbReference type="PROSITE" id="PS51874"/>
    </source>
</evidence>
<dbReference type="Gene3D" id="2.40.10.10">
    <property type="entry name" value="Trypsin-like serine proteases"/>
    <property type="match status" value="2"/>
</dbReference>
<dbReference type="InterPro" id="IPR043502">
    <property type="entry name" value="DNA/RNA_pol_sf"/>
</dbReference>
<keyword evidence="17" id="KW-0693">Viral RNA replication</keyword>
<accession>A0A7T8G225</accession>